<keyword evidence="4" id="KW-1185">Reference proteome</keyword>
<sequence>MDSAPAVAAELWRPPHLGAGGGRAVEATSAITEKSSGGRGGGSAGRRKQREAPASEDDSSRIVSTSGGGGQDLVGSLPHFGVGIFHSLAYPDLFDEQTDSGAKRFKTNKSNDNNGNLRTEADTDSRSVGKAVSKKSPAPEPPKQDYIHVRARRGQATDSHSLAERVIGKASVLDEIINYIQSLQCQVESSALSPPHSGVLQWLPLPRLHLLRLPAPRDPEAYTPTNPNPTPIPAPDPPSIRPFPTGGFPAMAAVSPPQDQQKPATEGAAALEDPAAMTPRRARFPRACHYRPNAAPPVPTPAPAPPPPRPRRSGNAGDETPEYRVVTPLVGEPESPSELPRWRLRGMWELASVLNFLHVSAFSVFRPLLNIAVEFTAEELEDAIITPNGTLDDVHMPLLKVAEGDLPIVVSHGEEIELYRALDPVTRLVILKAICDIRCEVYEEDPILGHRLYREIRRVEKSVYTLLLVIKLILVLYANLIQEKLFSSRNRTEVSLGKKLKFNYLPAIEKIHKKKEKLLKKQQREALLLDSYLTVNGLTSGRSRRERKRVTYTFGNFKSEANIVVD</sequence>
<keyword evidence="2" id="KW-0472">Membrane</keyword>
<feature type="region of interest" description="Disordered" evidence="1">
    <location>
        <begin position="1"/>
        <end position="70"/>
    </location>
</feature>
<keyword evidence="2" id="KW-0812">Transmembrane</keyword>
<feature type="transmembrane region" description="Helical" evidence="2">
    <location>
        <begin position="463"/>
        <end position="481"/>
    </location>
</feature>
<reference evidence="3" key="1">
    <citation type="submission" date="2020-07" db="EMBL/GenBank/DDBJ databases">
        <title>Genome sequence and genetic diversity analysis of an under-domesticated orphan crop, white fonio (Digitaria exilis).</title>
        <authorList>
            <person name="Bennetzen J.L."/>
            <person name="Chen S."/>
            <person name="Ma X."/>
            <person name="Wang X."/>
            <person name="Yssel A.E.J."/>
            <person name="Chaluvadi S.R."/>
            <person name="Johnson M."/>
            <person name="Gangashetty P."/>
            <person name="Hamidou F."/>
            <person name="Sanogo M.D."/>
            <person name="Zwaenepoel A."/>
            <person name="Wallace J."/>
            <person name="Van De Peer Y."/>
            <person name="Van Deynze A."/>
        </authorList>
    </citation>
    <scope>NUCLEOTIDE SEQUENCE</scope>
    <source>
        <tissue evidence="3">Leaves</tissue>
    </source>
</reference>
<keyword evidence="2" id="KW-1133">Transmembrane helix</keyword>
<dbReference type="Proteomes" id="UP000636709">
    <property type="component" value="Unassembled WGS sequence"/>
</dbReference>
<feature type="compositionally biased region" description="Polar residues" evidence="1">
    <location>
        <begin position="108"/>
        <end position="117"/>
    </location>
</feature>
<protein>
    <submittedName>
        <fullName evidence="3">Uncharacterized protein</fullName>
    </submittedName>
</protein>
<feature type="region of interest" description="Disordered" evidence="1">
    <location>
        <begin position="217"/>
        <end position="236"/>
    </location>
</feature>
<evidence type="ECO:0000313" key="4">
    <source>
        <dbReference type="Proteomes" id="UP000636709"/>
    </source>
</evidence>
<feature type="compositionally biased region" description="Pro residues" evidence="1">
    <location>
        <begin position="226"/>
        <end position="236"/>
    </location>
</feature>
<name>A0A835BPD4_9POAL</name>
<proteinExistence type="predicted"/>
<feature type="region of interest" description="Disordered" evidence="1">
    <location>
        <begin position="103"/>
        <end position="145"/>
    </location>
</feature>
<dbReference type="GO" id="GO:0006355">
    <property type="term" value="P:regulation of DNA-templated transcription"/>
    <property type="evidence" value="ECO:0007669"/>
    <property type="project" value="InterPro"/>
</dbReference>
<dbReference type="PANTHER" id="PTHR14296">
    <property type="entry name" value="REMODELING AND SPACING FACTOR 1"/>
    <property type="match status" value="1"/>
</dbReference>
<evidence type="ECO:0000256" key="2">
    <source>
        <dbReference type="SAM" id="Phobius"/>
    </source>
</evidence>
<comment type="caution">
    <text evidence="3">The sequence shown here is derived from an EMBL/GenBank/DDBJ whole genome shotgun (WGS) entry which is preliminary data.</text>
</comment>
<dbReference type="EMBL" id="JACEFO010001756">
    <property type="protein sequence ID" value="KAF8708485.1"/>
    <property type="molecule type" value="Genomic_DNA"/>
</dbReference>
<accession>A0A835BPD4</accession>
<dbReference type="AlphaFoldDB" id="A0A835BPD4"/>
<evidence type="ECO:0000313" key="3">
    <source>
        <dbReference type="EMBL" id="KAF8708485.1"/>
    </source>
</evidence>
<evidence type="ECO:0000256" key="1">
    <source>
        <dbReference type="SAM" id="MobiDB-lite"/>
    </source>
</evidence>
<organism evidence="3 4">
    <name type="scientific">Digitaria exilis</name>
    <dbReference type="NCBI Taxonomy" id="1010633"/>
    <lineage>
        <taxon>Eukaryota</taxon>
        <taxon>Viridiplantae</taxon>
        <taxon>Streptophyta</taxon>
        <taxon>Embryophyta</taxon>
        <taxon>Tracheophyta</taxon>
        <taxon>Spermatophyta</taxon>
        <taxon>Magnoliopsida</taxon>
        <taxon>Liliopsida</taxon>
        <taxon>Poales</taxon>
        <taxon>Poaceae</taxon>
        <taxon>PACMAD clade</taxon>
        <taxon>Panicoideae</taxon>
        <taxon>Panicodae</taxon>
        <taxon>Paniceae</taxon>
        <taxon>Anthephorinae</taxon>
        <taxon>Digitaria</taxon>
    </lineage>
</organism>
<dbReference type="GO" id="GO:0031213">
    <property type="term" value="C:RSF complex"/>
    <property type="evidence" value="ECO:0007669"/>
    <property type="project" value="InterPro"/>
</dbReference>
<gene>
    <name evidence="3" type="ORF">HU200_029848</name>
</gene>
<dbReference type="PANTHER" id="PTHR14296:SF7">
    <property type="entry name" value="DDT DOMAIN-CONTAINING PROTEIN DDR4"/>
    <property type="match status" value="1"/>
</dbReference>
<feature type="region of interest" description="Disordered" evidence="1">
    <location>
        <begin position="289"/>
        <end position="322"/>
    </location>
</feature>
<dbReference type="InterPro" id="IPR028938">
    <property type="entry name" value="Rsf1-like"/>
</dbReference>
<dbReference type="OrthoDB" id="678327at2759"/>
<feature type="compositionally biased region" description="Pro residues" evidence="1">
    <location>
        <begin position="294"/>
        <end position="308"/>
    </location>
</feature>